<protein>
    <submittedName>
        <fullName evidence="2">Uncharacterized protein</fullName>
    </submittedName>
</protein>
<dbReference type="EMBL" id="BNBE01000002">
    <property type="protein sequence ID" value="GHG13107.1"/>
    <property type="molecule type" value="Genomic_DNA"/>
</dbReference>
<reference evidence="2" key="2">
    <citation type="submission" date="2020-09" db="EMBL/GenBank/DDBJ databases">
        <authorList>
            <person name="Sun Q."/>
            <person name="Ohkuma M."/>
        </authorList>
    </citation>
    <scope>NUCLEOTIDE SEQUENCE</scope>
    <source>
        <strain evidence="2">JCM 4122</strain>
    </source>
</reference>
<evidence type="ECO:0000313" key="2">
    <source>
        <dbReference type="EMBL" id="GHG13107.1"/>
    </source>
</evidence>
<accession>A0A919EPS3</accession>
<proteinExistence type="predicted"/>
<dbReference type="RefSeq" id="WP_229915638.1">
    <property type="nucleotide sequence ID" value="NZ_BNBE01000002.1"/>
</dbReference>
<organism evidence="2 3">
    <name type="scientific">Streptomyces filamentosus</name>
    <name type="common">Streptomyces roseosporus</name>
    <dbReference type="NCBI Taxonomy" id="67294"/>
    <lineage>
        <taxon>Bacteria</taxon>
        <taxon>Bacillati</taxon>
        <taxon>Actinomycetota</taxon>
        <taxon>Actinomycetes</taxon>
        <taxon>Kitasatosporales</taxon>
        <taxon>Streptomycetaceae</taxon>
        <taxon>Streptomyces</taxon>
    </lineage>
</organism>
<comment type="caution">
    <text evidence="2">The sequence shown here is derived from an EMBL/GenBank/DDBJ whole genome shotgun (WGS) entry which is preliminary data.</text>
</comment>
<sequence length="565" mass="63028">MKQSPQLIEQRLDELVSAGTVESFVRHDYHDVKRPSRMFEARWRPEKDVIVRARMMLTGFDDGPLSTWEIIAEASKPWDWSWPSPATMFWPKPSDLSWDLAGARALFRYRTANPVDSAASTREAVRAALDAQADIHVLTIDDELQDRDRPLMPLVRYLPASFVGRLVEHRVAPWALTAVNRELKPLGLRLPPAGALIVPQRPRPAQIRPADLVIAEARFSLGRPQALIDAVIRHAPLPRHAGPDLHRHVSLLREQFTLTTDQEAVEDLEEGLDAAEAQLAAALQAQERLRGELAETSALLHAAQQEVQIHRTRETEALEAVEEARAALAEAHAAHEQLLTTVATSDLGQALRDAEARRDAAESEAETAEDLLDEQAREIAWLRSQLAAAGQPSEGPPPQGSHPATWEELVERAASELDRIVLGDVLATVRPLRGHTAEATWRQRTWEALRALDAYARAKTEHGPELLPHLTAYLSWKDAPVPLPRSRYSATESQLVLNTPKLREERMLPVPREVHPSGRVLMAEHIRIGSGKPPAPRLHLYDNTSGNGRIYVGHIGEHLRNSRTN</sequence>
<keyword evidence="3" id="KW-1185">Reference proteome</keyword>
<reference evidence="2" key="1">
    <citation type="journal article" date="2014" name="Int. J. Syst. Evol. Microbiol.">
        <title>Complete genome sequence of Corynebacterium casei LMG S-19264T (=DSM 44701T), isolated from a smear-ripened cheese.</title>
        <authorList>
            <consortium name="US DOE Joint Genome Institute (JGI-PGF)"/>
            <person name="Walter F."/>
            <person name="Albersmeier A."/>
            <person name="Kalinowski J."/>
            <person name="Ruckert C."/>
        </authorList>
    </citation>
    <scope>NUCLEOTIDE SEQUENCE</scope>
    <source>
        <strain evidence="2">JCM 4122</strain>
    </source>
</reference>
<feature type="coiled-coil region" evidence="1">
    <location>
        <begin position="258"/>
        <end position="385"/>
    </location>
</feature>
<dbReference type="AlphaFoldDB" id="A0A919EPS3"/>
<gene>
    <name evidence="2" type="ORF">GCM10017667_53520</name>
</gene>
<name>A0A919EPS3_STRFL</name>
<keyword evidence="1" id="KW-0175">Coiled coil</keyword>
<evidence type="ECO:0000256" key="1">
    <source>
        <dbReference type="SAM" id="Coils"/>
    </source>
</evidence>
<dbReference type="Proteomes" id="UP000632849">
    <property type="component" value="Unassembled WGS sequence"/>
</dbReference>
<evidence type="ECO:0000313" key="3">
    <source>
        <dbReference type="Proteomes" id="UP000632849"/>
    </source>
</evidence>